<dbReference type="RefSeq" id="XP_022516083.1">
    <property type="nucleotide sequence ID" value="XM_022651570.1"/>
</dbReference>
<dbReference type="OrthoDB" id="4157233at2759"/>
<evidence type="ECO:0000313" key="2">
    <source>
        <dbReference type="EMBL" id="OAG44131.1"/>
    </source>
</evidence>
<comment type="caution">
    <text evidence="2">The sequence shown here is derived from an EMBL/GenBank/DDBJ whole genome shotgun (WGS) entry which is preliminary data.</text>
</comment>
<proteinExistence type="predicted"/>
<dbReference type="GeneID" id="34596766"/>
<organism evidence="2 3">
    <name type="scientific">Fonsecaea monophora</name>
    <dbReference type="NCBI Taxonomy" id="254056"/>
    <lineage>
        <taxon>Eukaryota</taxon>
        <taxon>Fungi</taxon>
        <taxon>Dikarya</taxon>
        <taxon>Ascomycota</taxon>
        <taxon>Pezizomycotina</taxon>
        <taxon>Eurotiomycetes</taxon>
        <taxon>Chaetothyriomycetidae</taxon>
        <taxon>Chaetothyriales</taxon>
        <taxon>Herpotrichiellaceae</taxon>
        <taxon>Fonsecaea</taxon>
    </lineage>
</organism>
<sequence length="111" mass="11641">MSHTSNSSSSDDDAEPGATAPSSSSSPIPTTPPQENPEVTDHLAMRQPCVQLIRGGSMSRGWDKAVKCAQITAENECARKEIEAAGCHVKDYATGYGTRTCGGSEKGPTKE</sequence>
<gene>
    <name evidence="2" type="ORF">AYO21_01588</name>
</gene>
<dbReference type="AlphaFoldDB" id="A0A177FK24"/>
<accession>A0A177FK24</accession>
<keyword evidence="3" id="KW-1185">Reference proteome</keyword>
<dbReference type="Proteomes" id="UP000077002">
    <property type="component" value="Unassembled WGS sequence"/>
</dbReference>
<dbReference type="EMBL" id="LVKK01000006">
    <property type="protein sequence ID" value="OAG44131.1"/>
    <property type="molecule type" value="Genomic_DNA"/>
</dbReference>
<evidence type="ECO:0000313" key="3">
    <source>
        <dbReference type="Proteomes" id="UP000077002"/>
    </source>
</evidence>
<reference evidence="2 3" key="1">
    <citation type="submission" date="2016-03" db="EMBL/GenBank/DDBJ databases">
        <title>Draft genome sequence of the Fonsecaea monophora CBS 269.37.</title>
        <authorList>
            <person name="Bombassaro A."/>
            <person name="Vinicius W.A."/>
            <person name="De Hoog S."/>
            <person name="Sun J."/>
            <person name="Souza E.M."/>
            <person name="Raittz R.T."/>
            <person name="Costa F."/>
            <person name="Leao A.C."/>
            <person name="Tadra-Sfeir M.Z."/>
            <person name="Baura V."/>
            <person name="Balsanelli E."/>
            <person name="Pedrosa F.O."/>
            <person name="Moreno L.F."/>
            <person name="Steffens M.B."/>
            <person name="Xi L."/>
            <person name="Bocca A.L."/>
            <person name="Felipe M.S."/>
            <person name="Teixeira M."/>
            <person name="Telles Filho F.Q."/>
            <person name="Azevedo C.M."/>
            <person name="Gomes R."/>
            <person name="Vicente V.A."/>
        </authorList>
    </citation>
    <scope>NUCLEOTIDE SEQUENCE [LARGE SCALE GENOMIC DNA]</scope>
    <source>
        <strain evidence="2 3">CBS 269.37</strain>
    </source>
</reference>
<protein>
    <submittedName>
        <fullName evidence="2">Uncharacterized protein</fullName>
    </submittedName>
</protein>
<evidence type="ECO:0000256" key="1">
    <source>
        <dbReference type="SAM" id="MobiDB-lite"/>
    </source>
</evidence>
<feature type="region of interest" description="Disordered" evidence="1">
    <location>
        <begin position="1"/>
        <end position="44"/>
    </location>
</feature>
<name>A0A177FK24_9EURO</name>